<reference evidence="1" key="1">
    <citation type="submission" date="2020-04" db="EMBL/GenBank/DDBJ databases">
        <authorList>
            <person name="Chiriac C."/>
            <person name="Salcher M."/>
            <person name="Ghai R."/>
            <person name="Kavagutti S V."/>
        </authorList>
    </citation>
    <scope>NUCLEOTIDE SEQUENCE</scope>
</reference>
<name>A0A6J5MED0_9CAUD</name>
<dbReference type="Gene3D" id="1.10.10.60">
    <property type="entry name" value="Homeodomain-like"/>
    <property type="match status" value="1"/>
</dbReference>
<accession>A0A6J5MED0</accession>
<organism evidence="1">
    <name type="scientific">uncultured Caudovirales phage</name>
    <dbReference type="NCBI Taxonomy" id="2100421"/>
    <lineage>
        <taxon>Viruses</taxon>
        <taxon>Duplodnaviria</taxon>
        <taxon>Heunggongvirae</taxon>
        <taxon>Uroviricota</taxon>
        <taxon>Caudoviricetes</taxon>
        <taxon>Peduoviridae</taxon>
        <taxon>Maltschvirus</taxon>
        <taxon>Maltschvirus maltsch</taxon>
    </lineage>
</organism>
<evidence type="ECO:0000313" key="1">
    <source>
        <dbReference type="EMBL" id="CAB4144511.1"/>
    </source>
</evidence>
<sequence length="129" mass="14638">MTDRNTAMLAQWRTGFSISALARKYGLTQQRASQIINVQLGKLDPEEAARLLHEHPHQRPSLRGTRRIINANEAVRLWKQGFSAGEIAEKLSEGMETKFQRNSVAFIISQARKAGENLPRRSTRWPSAK</sequence>
<dbReference type="EMBL" id="LR796429">
    <property type="protein sequence ID" value="CAB4144511.1"/>
    <property type="molecule type" value="Genomic_DNA"/>
</dbReference>
<protein>
    <submittedName>
        <fullName evidence="1">Uncharacterized protein</fullName>
    </submittedName>
</protein>
<proteinExistence type="predicted"/>
<gene>
    <name evidence="1" type="ORF">UFOVP470_39</name>
</gene>